<dbReference type="Pfam" id="PF10847">
    <property type="entry name" value="DUF2656"/>
    <property type="match status" value="1"/>
</dbReference>
<dbReference type="AlphaFoldDB" id="A0A1L9QQL3"/>
<evidence type="ECO:0008006" key="3">
    <source>
        <dbReference type="Google" id="ProtNLM"/>
    </source>
</evidence>
<accession>A0A1L9QQL3</accession>
<keyword evidence="2" id="KW-1185">Reference proteome</keyword>
<comment type="caution">
    <text evidence="1">The sequence shown here is derived from an EMBL/GenBank/DDBJ whole genome shotgun (WGS) entry which is preliminary data.</text>
</comment>
<sequence>MDLDRRQGRMLLAHNFALTDKIVPEISRDAFAAIFLEGLGDRTDIKGRALTHAHWMVEILFDLEHLEPQQVGEICAAILAETRKEQKVSTKSSYDLLVLAGQKQTPATRSDPETLKTGEWGVDVVETESIPDFLTSIGWQEENDRKPTIFRVEVRI</sequence>
<organism evidence="1 2">
    <name type="scientific">Roseofilum reptotaenium AO1-A</name>
    <dbReference type="NCBI Taxonomy" id="1925591"/>
    <lineage>
        <taxon>Bacteria</taxon>
        <taxon>Bacillati</taxon>
        <taxon>Cyanobacteriota</taxon>
        <taxon>Cyanophyceae</taxon>
        <taxon>Desertifilales</taxon>
        <taxon>Desertifilaceae</taxon>
        <taxon>Roseofilum</taxon>
    </lineage>
</organism>
<reference evidence="1" key="1">
    <citation type="submission" date="2016-10" db="EMBL/GenBank/DDBJ databases">
        <title>CRISPR-Cas defence system in Roseofilum reptotaenium: evidence of a bacteriophage-cyanobacterium arms race in the coral black band disease.</title>
        <authorList>
            <person name="Buerger P."/>
            <person name="Wood-Charlson E.M."/>
            <person name="Weynberg K.D."/>
            <person name="Willis B."/>
            <person name="Van Oppen M.J."/>
        </authorList>
    </citation>
    <scope>NUCLEOTIDE SEQUENCE [LARGE SCALE GENOMIC DNA]</scope>
    <source>
        <strain evidence="1">AO1-A</strain>
    </source>
</reference>
<name>A0A1L9QQL3_9CYAN</name>
<dbReference type="EMBL" id="MLAW01000023">
    <property type="protein sequence ID" value="OJJ24933.1"/>
    <property type="molecule type" value="Genomic_DNA"/>
</dbReference>
<proteinExistence type="predicted"/>
<dbReference type="Proteomes" id="UP000183940">
    <property type="component" value="Unassembled WGS sequence"/>
</dbReference>
<protein>
    <recommendedName>
        <fullName evidence="3">DUF2656 domain-containing protein</fullName>
    </recommendedName>
</protein>
<evidence type="ECO:0000313" key="1">
    <source>
        <dbReference type="EMBL" id="OJJ24933.1"/>
    </source>
</evidence>
<evidence type="ECO:0000313" key="2">
    <source>
        <dbReference type="Proteomes" id="UP000183940"/>
    </source>
</evidence>
<gene>
    <name evidence="1" type="ORF">BI308_13695</name>
</gene>
<dbReference type="InterPro" id="IPR020325">
    <property type="entry name" value="Uncharacterised_16.1kDa"/>
</dbReference>